<evidence type="ECO:0000313" key="2">
    <source>
        <dbReference type="Proteomes" id="UP000657918"/>
    </source>
</evidence>
<protein>
    <submittedName>
        <fullName evidence="1">Uncharacterized protein</fullName>
    </submittedName>
</protein>
<reference evidence="1 2" key="1">
    <citation type="submission" date="2020-10" db="EMBL/GenBank/DDBJ databases">
        <title>Plant Genome Project.</title>
        <authorList>
            <person name="Zhang R.-G."/>
        </authorList>
    </citation>
    <scope>NUCLEOTIDE SEQUENCE [LARGE SCALE GENOMIC DNA]</scope>
    <source>
        <strain evidence="1">FAFU-HL-1</strain>
        <tissue evidence="1">Leaf</tissue>
    </source>
</reference>
<dbReference type="AlphaFoldDB" id="A0A835JKD4"/>
<comment type="caution">
    <text evidence="1">The sequence shown here is derived from an EMBL/GenBank/DDBJ whole genome shotgun (WGS) entry which is preliminary data.</text>
</comment>
<keyword evidence="2" id="KW-1185">Reference proteome</keyword>
<proteinExistence type="predicted"/>
<accession>A0A835JKD4</accession>
<gene>
    <name evidence="1" type="ORF">SADUNF_Sadunf14G0030300</name>
</gene>
<name>A0A835JKD4_9ROSI</name>
<organism evidence="1 2">
    <name type="scientific">Salix dunnii</name>
    <dbReference type="NCBI Taxonomy" id="1413687"/>
    <lineage>
        <taxon>Eukaryota</taxon>
        <taxon>Viridiplantae</taxon>
        <taxon>Streptophyta</taxon>
        <taxon>Embryophyta</taxon>
        <taxon>Tracheophyta</taxon>
        <taxon>Spermatophyta</taxon>
        <taxon>Magnoliopsida</taxon>
        <taxon>eudicotyledons</taxon>
        <taxon>Gunneridae</taxon>
        <taxon>Pentapetalae</taxon>
        <taxon>rosids</taxon>
        <taxon>fabids</taxon>
        <taxon>Malpighiales</taxon>
        <taxon>Salicaceae</taxon>
        <taxon>Saliceae</taxon>
        <taxon>Salix</taxon>
    </lineage>
</organism>
<dbReference type="Proteomes" id="UP000657918">
    <property type="component" value="Unassembled WGS sequence"/>
</dbReference>
<dbReference type="EMBL" id="JADGMS010000014">
    <property type="protein sequence ID" value="KAF9668695.1"/>
    <property type="molecule type" value="Genomic_DNA"/>
</dbReference>
<evidence type="ECO:0000313" key="1">
    <source>
        <dbReference type="EMBL" id="KAF9668695.1"/>
    </source>
</evidence>
<sequence length="114" mass="12737">MCITPVLLQYGEDDESTDGEGIPFLLDLVEQGEIGDDQGPPCERIEELEGKNCRIPGREDCRDCISKLIATNYRSTSQHQCADDLTDDLWEWGPQAGRSRKISVGLRFAVSSLY</sequence>